<gene>
    <name evidence="1" type="ORF">S-CBP3_0055</name>
</gene>
<sequence length="858" mass="89096">MAFPINPDPGDTYTDEYGTVWVYAGPINGWYRQTVIPVNDTTYIGSDGAPGGIGNNTEVVFNDNGSLASDSGLTYNKTTDALSGGAFIPTGSTVPSNGVYRPSANNVAISTNGTGRLFIDASGRIGIGTATANSVLHIASSDDPAITIADTSVADTHEQTVLMNNGGNFNIRTHANDGTFKSIDYIINRGASGATSHVWRIENSEQMRLDSSGRLGLGTSAPLRSLHIAGVGDTGLMLQTTNAVDDKEIWEIQVAGDASNHANLIFRSRTNAGTGGAEALRITNDGKVGIGSTTVEAKCHIQDTSNTTVRIKNASTSSGSTARLDFATTTGSGTSARIEAVRSADQSVPLIFYSAPSNAVISGEGFRLDGDGRLLVGTSSARTIRQYEPNLQVVSDSASGSTIAAYRYHTSTVNANGPRLLLARSGANTLDNTIVADGNALGEIAFCGADGVDLDTPAASIKAEVDGTPGANDMPGRLVLSTTSDGASSPTERLRIDSQGRVGIGTASPSTPLEVESSEDILIRAESTDRFAHIDLVDNAATTRFTTDGATGTLRLRADIGDAATGSTIQFEIDGSEHARIDSSGRLLVGTSSSSGQGSTLQVIGDQPIQIHRGVDGTNACILNISKSRNTTYGSYTIVQNDDDIGAISFRADDGTNYATTAAQIVAAVDGTPGANDMPGRLVFSTTSDSASSPTERLRITSDAYVRLASGTGGIQFNGDTAAANALDDYEEGTFTPVIEGTTSAGTGTYTFAWGYYTKVGNVVNYYVNMYWTAHTGTGNMIITGLPYVAPNLSNRNYAASVIANNISTSSSTAMVKAYIKPNEDKITMLEEPIGGGIANLGIDSAGSLFMSGSYLAA</sequence>
<dbReference type="Proteomes" id="UP000030044">
    <property type="component" value="Segment"/>
</dbReference>
<dbReference type="OrthoDB" id="20676at10239"/>
<organism evidence="1 2">
    <name type="scientific">Synechococcus phage S-CBP3</name>
    <dbReference type="NCBI Taxonomy" id="756276"/>
    <lineage>
        <taxon>Viruses</taxon>
        <taxon>Duplodnaviria</taxon>
        <taxon>Heunggongvirae</taxon>
        <taxon>Uroviricota</taxon>
        <taxon>Caudoviricetes</taxon>
        <taxon>Autographivirales</taxon>
        <taxon>Lirvirus</taxon>
        <taxon>Lirvirus SCBP3</taxon>
    </lineage>
</organism>
<keyword evidence="2" id="KW-1185">Reference proteome</keyword>
<dbReference type="EMBL" id="KC310803">
    <property type="protein sequence ID" value="AGK86557.1"/>
    <property type="molecule type" value="Genomic_DNA"/>
</dbReference>
<dbReference type="KEGG" id="vg:22112399"/>
<accession>A0A096VKH8</accession>
<reference evidence="1 2" key="2">
    <citation type="journal article" date="2015" name="PLoS ONE">
        <title>Comparative Genomic and Phylogenomic Analyses Reveal a Conserved Core Genome Shared by Estuarine and Oceanic Cyanopodoviruses.</title>
        <authorList>
            <person name="Huang S."/>
            <person name="Zhang S."/>
            <person name="Jiao N."/>
            <person name="Chen F."/>
        </authorList>
    </citation>
    <scope>NUCLEOTIDE SEQUENCE [LARGE SCALE GENOMIC DNA]</scope>
</reference>
<evidence type="ECO:0000313" key="1">
    <source>
        <dbReference type="EMBL" id="AGK86557.1"/>
    </source>
</evidence>
<evidence type="ECO:0000313" key="2">
    <source>
        <dbReference type="Proteomes" id="UP000030044"/>
    </source>
</evidence>
<reference evidence="2" key="1">
    <citation type="submission" date="2012-12" db="EMBL/GenBank/DDBJ databases">
        <title>Genomics of marine cyanopodoviruses.</title>
        <authorList>
            <person name="Huang S."/>
            <person name="Chen F."/>
        </authorList>
    </citation>
    <scope>NUCLEOTIDE SEQUENCE [LARGE SCALE GENOMIC DNA]</scope>
</reference>
<proteinExistence type="predicted"/>
<protein>
    <submittedName>
        <fullName evidence="1">Uncharacterized protein</fullName>
    </submittedName>
</protein>
<name>A0A096VKH8_9CAUD</name>